<dbReference type="InterPro" id="IPR000073">
    <property type="entry name" value="AB_hydrolase_1"/>
</dbReference>
<dbReference type="SUPFAM" id="SSF53474">
    <property type="entry name" value="alpha/beta-Hydrolases"/>
    <property type="match status" value="1"/>
</dbReference>
<dbReference type="EMBL" id="MBLM01000147">
    <property type="protein sequence ID" value="OHV31157.1"/>
    <property type="molecule type" value="Genomic_DNA"/>
</dbReference>
<dbReference type="PANTHER" id="PTHR43433">
    <property type="entry name" value="HYDROLASE, ALPHA/BETA FOLD FAMILY PROTEIN"/>
    <property type="match status" value="1"/>
</dbReference>
<name>A0A1S1QC04_9ACTN</name>
<evidence type="ECO:0000259" key="1">
    <source>
        <dbReference type="Pfam" id="PF00561"/>
    </source>
</evidence>
<organism evidence="2 3">
    <name type="scientific">Parafrankia colletiae</name>
    <dbReference type="NCBI Taxonomy" id="573497"/>
    <lineage>
        <taxon>Bacteria</taxon>
        <taxon>Bacillati</taxon>
        <taxon>Actinomycetota</taxon>
        <taxon>Actinomycetes</taxon>
        <taxon>Frankiales</taxon>
        <taxon>Frankiaceae</taxon>
        <taxon>Parafrankia</taxon>
    </lineage>
</organism>
<dbReference type="GO" id="GO:0016787">
    <property type="term" value="F:hydrolase activity"/>
    <property type="evidence" value="ECO:0007669"/>
    <property type="project" value="UniProtKB-KW"/>
</dbReference>
<dbReference type="Proteomes" id="UP000179627">
    <property type="component" value="Unassembled WGS sequence"/>
</dbReference>
<keyword evidence="2" id="KW-0378">Hydrolase</keyword>
<gene>
    <name evidence="2" type="ORF">CC117_26895</name>
</gene>
<dbReference type="Pfam" id="PF00561">
    <property type="entry name" value="Abhydrolase_1"/>
    <property type="match status" value="1"/>
</dbReference>
<protein>
    <submittedName>
        <fullName evidence="2">Alpha/beta hydrolase</fullName>
    </submittedName>
</protein>
<evidence type="ECO:0000313" key="2">
    <source>
        <dbReference type="EMBL" id="OHV31157.1"/>
    </source>
</evidence>
<comment type="caution">
    <text evidence="2">The sequence shown here is derived from an EMBL/GenBank/DDBJ whole genome shotgun (WGS) entry which is preliminary data.</text>
</comment>
<keyword evidence="3" id="KW-1185">Reference proteome</keyword>
<dbReference type="AlphaFoldDB" id="A0A1S1QC04"/>
<dbReference type="InterPro" id="IPR029058">
    <property type="entry name" value="AB_hydrolase_fold"/>
</dbReference>
<dbReference type="InterPro" id="IPR050471">
    <property type="entry name" value="AB_hydrolase"/>
</dbReference>
<dbReference type="Gene3D" id="3.40.50.1820">
    <property type="entry name" value="alpha/beta hydrolase"/>
    <property type="match status" value="1"/>
</dbReference>
<reference evidence="3" key="1">
    <citation type="submission" date="2016-07" db="EMBL/GenBank/DDBJ databases">
        <title>Sequence Frankia sp. strain CcI1.17.</title>
        <authorList>
            <person name="Ghodhbane-Gtari F."/>
            <person name="Swanson E."/>
            <person name="Gueddou A."/>
            <person name="Morris K."/>
            <person name="Hezbri K."/>
            <person name="Ktari A."/>
            <person name="Nouioui I."/>
            <person name="Abebe-Akele F."/>
            <person name="Simpson S."/>
            <person name="Thomas K."/>
            <person name="Gtari M."/>
            <person name="Tisa L.S."/>
            <person name="Hurst S."/>
        </authorList>
    </citation>
    <scope>NUCLEOTIDE SEQUENCE [LARGE SCALE GENOMIC DNA]</scope>
    <source>
        <strain evidence="3">Cc1.17</strain>
    </source>
</reference>
<dbReference type="RefSeq" id="WP_071088739.1">
    <property type="nucleotide sequence ID" value="NZ_MBLM01000147.1"/>
</dbReference>
<dbReference type="OrthoDB" id="495620at2"/>
<proteinExistence type="predicted"/>
<sequence length="264" mass="27989">MRHTDSGGDGKPLVLIHAAVFADWFVPFEHEPAVADLRRIRVTRTGYSDPAPAEPLSVADHAAESADLLRRLGIERARVLAHSSGCVFALQLALDHPELVGELVLIEPPLIDPLLPPQDRATAAAAIGPALGAAMGAAAQGDLRTAFDTFLAAVCGPEHRSVIESALGRAGLERAERDCGYTFAGEVPALATWHFDEELARRIEQPVHLVAGGDSPLFTHRLVDHLATMLPDTRTTIIPGENHLLPLHAPAALAALLPTPAPAP</sequence>
<dbReference type="PANTHER" id="PTHR43433:SF5">
    <property type="entry name" value="AB HYDROLASE-1 DOMAIN-CONTAINING PROTEIN"/>
    <property type="match status" value="1"/>
</dbReference>
<evidence type="ECO:0000313" key="3">
    <source>
        <dbReference type="Proteomes" id="UP000179627"/>
    </source>
</evidence>
<accession>A0A1S1QC04</accession>
<feature type="domain" description="AB hydrolase-1" evidence="1">
    <location>
        <begin position="46"/>
        <end position="246"/>
    </location>
</feature>